<comment type="caution">
    <text evidence="1">The sequence shown here is derived from an EMBL/GenBank/DDBJ whole genome shotgun (WGS) entry which is preliminary data.</text>
</comment>
<gene>
    <name evidence="1" type="ORF">GAK35_02397</name>
</gene>
<dbReference type="AlphaFoldDB" id="A0A7V8FW87"/>
<evidence type="ECO:0000313" key="2">
    <source>
        <dbReference type="Proteomes" id="UP000462435"/>
    </source>
</evidence>
<proteinExistence type="predicted"/>
<organism evidence="1 2">
    <name type="scientific">Herbaspirillum frisingense</name>
    <dbReference type="NCBI Taxonomy" id="92645"/>
    <lineage>
        <taxon>Bacteria</taxon>
        <taxon>Pseudomonadati</taxon>
        <taxon>Pseudomonadota</taxon>
        <taxon>Betaproteobacteria</taxon>
        <taxon>Burkholderiales</taxon>
        <taxon>Oxalobacteraceae</taxon>
        <taxon>Herbaspirillum</taxon>
    </lineage>
</organism>
<name>A0A7V8FW87_9BURK</name>
<sequence>MSRFAASTQYGDWNGDVKSDDADHHGIRDFVRDKGLLTEGEFLVGVTFYCGENDSIFLSGLAIDYSDYDTVKEALAKLPDPVNLREFELPLSRDEFFALFKRFSIVLQPRGLELIGREINTET</sequence>
<protein>
    <submittedName>
        <fullName evidence="1">Uncharacterized protein</fullName>
    </submittedName>
</protein>
<evidence type="ECO:0000313" key="1">
    <source>
        <dbReference type="EMBL" id="KAF1043077.1"/>
    </source>
</evidence>
<dbReference type="EMBL" id="WNDX01000067">
    <property type="protein sequence ID" value="KAF1043077.1"/>
    <property type="molecule type" value="Genomic_DNA"/>
</dbReference>
<dbReference type="Proteomes" id="UP000462435">
    <property type="component" value="Unassembled WGS sequence"/>
</dbReference>
<reference evidence="2" key="1">
    <citation type="journal article" date="2020" name="MBio">
        <title>Horizontal gene transfer to a defensive symbiont with a reduced genome amongst a multipartite beetle microbiome.</title>
        <authorList>
            <person name="Waterworth S.C."/>
            <person name="Florez L.V."/>
            <person name="Rees E.R."/>
            <person name="Hertweck C."/>
            <person name="Kaltenpoth M."/>
            <person name="Kwan J.C."/>
        </authorList>
    </citation>
    <scope>NUCLEOTIDE SEQUENCE [LARGE SCALE GENOMIC DNA]</scope>
</reference>
<accession>A0A7V8FW87</accession>